<dbReference type="Proteomes" id="UP000281752">
    <property type="component" value="Unassembled WGS sequence"/>
</dbReference>
<dbReference type="Pfam" id="PF06769">
    <property type="entry name" value="YoeB_toxin"/>
    <property type="match status" value="1"/>
</dbReference>
<protein>
    <recommendedName>
        <fullName evidence="7">Endoribonuclease YoeB</fullName>
    </recommendedName>
    <alternativeName>
        <fullName evidence="6">Putative mRNA interferase YoeB</fullName>
    </alternativeName>
</protein>
<evidence type="ECO:0000313" key="12">
    <source>
        <dbReference type="EMBL" id="OOL83206.1"/>
    </source>
</evidence>
<dbReference type="EMBL" id="JAMWMK010000001">
    <property type="protein sequence ID" value="MDC4246481.1"/>
    <property type="molecule type" value="Genomic_DNA"/>
</dbReference>
<reference evidence="8 16" key="2">
    <citation type="submission" date="2016-01" db="EMBL/GenBank/DDBJ databases">
        <title>Molecular Mechanisms for transfer of large genomic segments between Enterococcus faecium strains.</title>
        <authorList>
            <person name="Garcia-Solache M.A."/>
            <person name="Lebreton F."/>
            <person name="Mclaughlin R.E."/>
            <person name="Whiteaker J.D."/>
            <person name="Gilmore M.S."/>
            <person name="Rice L.B."/>
        </authorList>
    </citation>
    <scope>NUCLEOTIDE SEQUENCE [LARGE SCALE GENOMIC DNA]</scope>
    <source>
        <strain evidence="8 16">D344RRF x C68</strain>
    </source>
</reference>
<evidence type="ECO:0000313" key="11">
    <source>
        <dbReference type="EMBL" id="MDT2369158.1"/>
    </source>
</evidence>
<dbReference type="Proteomes" id="UP001141166">
    <property type="component" value="Unassembled WGS sequence"/>
</dbReference>
<evidence type="ECO:0000256" key="5">
    <source>
        <dbReference type="ARBA" id="ARBA00022801"/>
    </source>
</evidence>
<dbReference type="GO" id="GO:0016787">
    <property type="term" value="F:hydrolase activity"/>
    <property type="evidence" value="ECO:0007669"/>
    <property type="project" value="UniProtKB-KW"/>
</dbReference>
<reference evidence="10" key="7">
    <citation type="submission" date="2022-05" db="EMBL/GenBank/DDBJ databases">
        <title>Draft genome sequences of Clostridium perfringens strains isolated from Peru.</title>
        <authorList>
            <person name="Hurtado R."/>
            <person name="Lima L."/>
            <person name="Sousa T."/>
            <person name="Jaiswal A.K."/>
            <person name="Tiwari S."/>
            <person name="Maturrano L."/>
            <person name="Brenig B."/>
            <person name="Azevedo V."/>
        </authorList>
    </citation>
    <scope>NUCLEOTIDE SEQUENCE</scope>
    <source>
        <strain evidence="10">CP4</strain>
    </source>
</reference>
<evidence type="ECO:0000313" key="10">
    <source>
        <dbReference type="EMBL" id="MDC4246481.1"/>
    </source>
</evidence>
<comment type="caution">
    <text evidence="8">The sequence shown here is derived from an EMBL/GenBank/DDBJ whole genome shotgun (WGS) entry which is preliminary data.</text>
</comment>
<dbReference type="EMBL" id="PJVH01000006">
    <property type="protein sequence ID" value="RXU90849.1"/>
    <property type="molecule type" value="Genomic_DNA"/>
</dbReference>
<keyword evidence="4" id="KW-0255">Endonuclease</keyword>
<evidence type="ECO:0000256" key="4">
    <source>
        <dbReference type="ARBA" id="ARBA00022759"/>
    </source>
</evidence>
<dbReference type="Proteomes" id="UP000253144">
    <property type="component" value="Unassembled WGS sequence"/>
</dbReference>
<dbReference type="EMBL" id="JARPTX010000006">
    <property type="protein sequence ID" value="MDT2369158.1"/>
    <property type="molecule type" value="Genomic_DNA"/>
</dbReference>
<dbReference type="EMBL" id="LEQJ01000009">
    <property type="protein sequence ID" value="RBS31382.1"/>
    <property type="molecule type" value="Genomic_DNA"/>
</dbReference>
<reference evidence="9" key="6">
    <citation type="journal article" date="2022" name="J. Anim. Sci.">
        <title>Whole genome sequence analyses-based assessment of virulence potential and antimicrobial susceptibilities and resistance of Enterococcus faecium strains isolated from commercial swine and cattle probiotic products.</title>
        <authorList>
            <person name="Shridhar P.B."/>
            <person name="Amachawadi R.G."/>
            <person name="Tokach M."/>
            <person name="Patel I."/>
            <person name="Gangiredla J."/>
            <person name="Mammel M."/>
            <person name="Nagaraja T.G."/>
        </authorList>
    </citation>
    <scope>NUCLEOTIDE SEQUENCE</scope>
    <source>
        <strain evidence="9">EF215</strain>
    </source>
</reference>
<evidence type="ECO:0000313" key="16">
    <source>
        <dbReference type="Proteomes" id="UP000070452"/>
    </source>
</evidence>
<dbReference type="Gene3D" id="3.30.2310.20">
    <property type="entry name" value="RelE-like"/>
    <property type="match status" value="1"/>
</dbReference>
<sequence>MSNYTVAIKNSAKVDLRKIKQSNLKKQFEEVIQTLKEDPYMPTQSFEKLRPTHEGRYSRRLNRQHRVVYKVDEENKVVEIYSAWTHYE</sequence>
<dbReference type="Proteomes" id="UP001260956">
    <property type="component" value="Unassembled WGS sequence"/>
</dbReference>
<reference evidence="12 17" key="3">
    <citation type="submission" date="2017-02" db="EMBL/GenBank/DDBJ databases">
        <title>Clonality and virulence of isolates of VRE in Hematopoietic Stem Cell Transplanted (HSCT) patients.</title>
        <authorList>
            <person name="Marchi A.P."/>
            <person name="Martins R.C."/>
            <person name="Marie S.K."/>
            <person name="Levin A.S."/>
            <person name="Costa S.F."/>
        </authorList>
    </citation>
    <scope>NUCLEOTIDE SEQUENCE [LARGE SCALE GENOMIC DNA]</scope>
    <source>
        <strain evidence="12 17">LIM1759</strain>
    </source>
</reference>
<accession>A0A132P544</accession>
<dbReference type="PATRIC" id="fig|1352.1358.peg.205"/>
<evidence type="ECO:0000313" key="8">
    <source>
        <dbReference type="EMBL" id="KWX17439.1"/>
    </source>
</evidence>
<dbReference type="EMBL" id="JAIFOC010000051">
    <property type="protein sequence ID" value="MBX4222578.1"/>
    <property type="molecule type" value="Genomic_DNA"/>
</dbReference>
<dbReference type="RefSeq" id="WP_002294198.1">
    <property type="nucleotide sequence ID" value="NZ_AP019394.1"/>
</dbReference>
<keyword evidence="5" id="KW-0378">Hydrolase</keyword>
<evidence type="ECO:0000313" key="19">
    <source>
        <dbReference type="Proteomes" id="UP000281752"/>
    </source>
</evidence>
<organism evidence="8 16">
    <name type="scientific">Enterococcus faecium</name>
    <name type="common">Streptococcus faecium</name>
    <dbReference type="NCBI Taxonomy" id="1352"/>
    <lineage>
        <taxon>Bacteria</taxon>
        <taxon>Bacillati</taxon>
        <taxon>Bacillota</taxon>
        <taxon>Bacilli</taxon>
        <taxon>Lactobacillales</taxon>
        <taxon>Enterococcaceae</taxon>
        <taxon>Enterococcus</taxon>
    </lineage>
</organism>
<reference evidence="11" key="8">
    <citation type="submission" date="2023-03" db="EMBL/GenBank/DDBJ databases">
        <authorList>
            <person name="Shen W."/>
            <person name="Cai J."/>
        </authorList>
    </citation>
    <scope>NUCLEOTIDE SEQUENCE</scope>
    <source>
        <strain evidence="11">B1010-2</strain>
    </source>
</reference>
<evidence type="ECO:0000313" key="9">
    <source>
        <dbReference type="EMBL" id="MBX4222578.1"/>
    </source>
</evidence>
<dbReference type="Proteomes" id="UP000191171">
    <property type="component" value="Unassembled WGS sequence"/>
</dbReference>
<name>A0A132P544_ENTFC</name>
<evidence type="ECO:0000313" key="18">
    <source>
        <dbReference type="Proteomes" id="UP000253144"/>
    </source>
</evidence>
<evidence type="ECO:0000256" key="1">
    <source>
        <dbReference type="ARBA" id="ARBA00008172"/>
    </source>
</evidence>
<dbReference type="AlphaFoldDB" id="A0A132P544"/>
<evidence type="ECO:0000313" key="15">
    <source>
        <dbReference type="EMBL" id="RXU90849.1"/>
    </source>
</evidence>
<reference evidence="14 19" key="5">
    <citation type="submission" date="2018-10" db="EMBL/GenBank/DDBJ databases">
        <title>Genotypes and phenotypes of Enterococci isolated from broiler chickens.</title>
        <authorList>
            <person name="Muhammad A.R."/>
            <person name="Diarra M.S."/>
        </authorList>
    </citation>
    <scope>NUCLEOTIDE SEQUENCE [LARGE SCALE GENOMIC DNA]</scope>
    <source>
        <strain evidence="14 19">P5 C A 35</strain>
    </source>
</reference>
<evidence type="ECO:0000313" key="14">
    <source>
        <dbReference type="EMBL" id="ROX58646.1"/>
    </source>
</evidence>
<proteinExistence type="inferred from homology"/>
<dbReference type="GO" id="GO:0004519">
    <property type="term" value="F:endonuclease activity"/>
    <property type="evidence" value="ECO:0007669"/>
    <property type="project" value="UniProtKB-KW"/>
</dbReference>
<dbReference type="Proteomes" id="UP001139644">
    <property type="component" value="Unassembled WGS sequence"/>
</dbReference>
<dbReference type="InterPro" id="IPR009614">
    <property type="entry name" value="YoeB_toxin"/>
</dbReference>
<keyword evidence="2" id="KW-1277">Toxin-antitoxin system</keyword>
<dbReference type="SUPFAM" id="SSF143011">
    <property type="entry name" value="RelE-like"/>
    <property type="match status" value="1"/>
</dbReference>
<comment type="similarity">
    <text evidence="1">Belongs to the YoeB family.</text>
</comment>
<reference evidence="15 20" key="4">
    <citation type="submission" date="2017-12" db="EMBL/GenBank/DDBJ databases">
        <title>A pool of 800 enterococci isolated from chicken carcass rinse samples from New Zealand.</title>
        <authorList>
            <person name="Zhang J."/>
            <person name="Rogers L."/>
            <person name="Midwinter A."/>
            <person name="French N."/>
        </authorList>
    </citation>
    <scope>NUCLEOTIDE SEQUENCE [LARGE SCALE GENOMIC DNA]</scope>
    <source>
        <strain evidence="15 20">EN697</strain>
    </source>
</reference>
<evidence type="ECO:0000313" key="13">
    <source>
        <dbReference type="EMBL" id="RBS31382.1"/>
    </source>
</evidence>
<dbReference type="EMBL" id="RKNM01000001">
    <property type="protein sequence ID" value="ROX58646.1"/>
    <property type="molecule type" value="Genomic_DNA"/>
</dbReference>
<evidence type="ECO:0000256" key="7">
    <source>
        <dbReference type="ARBA" id="ARBA00050056"/>
    </source>
</evidence>
<dbReference type="Proteomes" id="UP000289562">
    <property type="component" value="Unassembled WGS sequence"/>
</dbReference>
<dbReference type="InterPro" id="IPR035093">
    <property type="entry name" value="RelE/ParE_toxin_dom_sf"/>
</dbReference>
<dbReference type="GO" id="GO:0006401">
    <property type="term" value="P:RNA catabolic process"/>
    <property type="evidence" value="ECO:0007669"/>
    <property type="project" value="InterPro"/>
</dbReference>
<dbReference type="PANTHER" id="PTHR38039:SF1">
    <property type="entry name" value="TOXIN YOEB"/>
    <property type="match status" value="1"/>
</dbReference>
<evidence type="ECO:0000256" key="3">
    <source>
        <dbReference type="ARBA" id="ARBA00022722"/>
    </source>
</evidence>
<dbReference type="EMBL" id="MVGJ01000022">
    <property type="protein sequence ID" value="OOL83206.1"/>
    <property type="molecule type" value="Genomic_DNA"/>
</dbReference>
<dbReference type="GO" id="GO:0045892">
    <property type="term" value="P:negative regulation of DNA-templated transcription"/>
    <property type="evidence" value="ECO:0007669"/>
    <property type="project" value="TreeGrafter"/>
</dbReference>
<dbReference type="PANTHER" id="PTHR38039">
    <property type="entry name" value="TOXIN YOEB"/>
    <property type="match status" value="1"/>
</dbReference>
<dbReference type="NCBIfam" id="TIGR02116">
    <property type="entry name" value="toxin_Txe_YoeB"/>
    <property type="match status" value="1"/>
</dbReference>
<evidence type="ECO:0000313" key="20">
    <source>
        <dbReference type="Proteomes" id="UP000289562"/>
    </source>
</evidence>
<gene>
    <name evidence="8" type="ORF">AWT83_02535</name>
    <name evidence="12" type="ORF">B1P95_05090</name>
    <name evidence="15" type="ORF">CYQ77_03015</name>
    <name evidence="13" type="ORF">EB12_01567</name>
    <name evidence="14" type="ORF">EGW36_00890</name>
    <name evidence="9" type="ORF">KYX88_07050</name>
    <name evidence="10" type="ORF">M3X98_00200</name>
    <name evidence="11" type="ORF">P6Z85_03015</name>
</gene>
<evidence type="ECO:0000313" key="17">
    <source>
        <dbReference type="Proteomes" id="UP000191171"/>
    </source>
</evidence>
<dbReference type="EMBL" id="LRHK01000001">
    <property type="protein sequence ID" value="KWX17439.1"/>
    <property type="molecule type" value="Genomic_DNA"/>
</dbReference>
<reference evidence="13 18" key="1">
    <citation type="submission" date="2015-06" db="EMBL/GenBank/DDBJ databases">
        <title>The Genome Sequence of Enterococcus faecium 131EA1.</title>
        <authorList>
            <consortium name="The Broad Institute Genomics Platform"/>
            <consortium name="The Broad Institute Genome Sequencing Center for Infectious Disease"/>
            <person name="Earl A.M."/>
            <person name="Van Tyne D."/>
            <person name="Lebreton F."/>
            <person name="Saavedra J.T."/>
            <person name="Gilmore M.S."/>
            <person name="Manson Mcguire A."/>
            <person name="Clock S."/>
            <person name="Crupain M."/>
            <person name="Rangan U."/>
            <person name="Young S."/>
            <person name="Abouelleil A."/>
            <person name="Cao P."/>
            <person name="Chapman S.B."/>
            <person name="Griggs A."/>
            <person name="Priest M."/>
            <person name="Shea T."/>
            <person name="Wortman J."/>
            <person name="Nusbaum C."/>
            <person name="Birren B."/>
        </authorList>
    </citation>
    <scope>NUCLEOTIDE SEQUENCE [LARGE SCALE GENOMIC DNA]</scope>
    <source>
        <strain evidence="13 18">131EA1</strain>
    </source>
</reference>
<evidence type="ECO:0000256" key="6">
    <source>
        <dbReference type="ARBA" id="ARBA00030388"/>
    </source>
</evidence>
<keyword evidence="3" id="KW-0540">Nuclease</keyword>
<evidence type="ECO:0000256" key="2">
    <source>
        <dbReference type="ARBA" id="ARBA00022649"/>
    </source>
</evidence>
<dbReference type="Proteomes" id="UP000070452">
    <property type="component" value="Unassembled WGS sequence"/>
</dbReference>